<feature type="transmembrane region" description="Helical" evidence="2">
    <location>
        <begin position="594"/>
        <end position="610"/>
    </location>
</feature>
<feature type="transmembrane region" description="Helical" evidence="2">
    <location>
        <begin position="260"/>
        <end position="282"/>
    </location>
</feature>
<evidence type="ECO:0000313" key="4">
    <source>
        <dbReference type="Proteomes" id="UP000230886"/>
    </source>
</evidence>
<gene>
    <name evidence="3" type="ORF">CHR55_23800</name>
</gene>
<feature type="transmembrane region" description="Helical" evidence="2">
    <location>
        <begin position="128"/>
        <end position="148"/>
    </location>
</feature>
<protein>
    <submittedName>
        <fullName evidence="3">Uncharacterized protein</fullName>
    </submittedName>
</protein>
<feature type="compositionally biased region" description="Polar residues" evidence="1">
    <location>
        <begin position="32"/>
        <end position="51"/>
    </location>
</feature>
<feature type="transmembrane region" description="Helical" evidence="2">
    <location>
        <begin position="529"/>
        <end position="549"/>
    </location>
</feature>
<feature type="transmembrane region" description="Helical" evidence="2">
    <location>
        <begin position="289"/>
        <end position="314"/>
    </location>
</feature>
<sequence length="653" mass="64127">MPHSLTWEYADPGKTDESSRFVITRVTTGSPVHSGTTVDRVSTTPGTTSQARIDDPGVKSGAPLAAVIGLLGAVGVAASPVVGVGSGRGVDTTGALASAALFAAVCTIVVPLVAVLTSGRRPAFAGGLLAGIGAVSLGAAILDVQLFVDAIDANRLDLFRPISAGSIDAGPGAYLALAGHGLLVVSGVLGFMVVHRESERDGYGSARAAEFDGRSVGGRIGGWPTALLILAAVVFVLSLFGPSFSSQDPIFLVKPLVDSAAATAVGTGLVGVAVLVAVAAALTSISLPVGCGALIGVGLGALAVSGTRVMAGFAAGDRIGVGSGSVVGALAAVVIAVIGVSAPYLASRRETDAIPAESVVRAPAKTTKGALKAAMVAQSRAAKARVNRLHRVAGIGAVVTAAVAALGVALPVLSLPENIPEPSMLSSRVVLLAAAVLLVAGLGLFAPGRAAVVRPAVGVLWTTVVMGVAAVMQSAVIATDVPGVGLGAGAFVLCGAAFLAAATGLLVWLAGSAEREDVDTSVGGGSRGLVLLVGGIGAVAVLIGTALPLYQGDAYTAASVLEWPWGIDVWGQLLVGVTVVIAAVIAASARPSRGAALLIGSAVAALVYVGEWPLTSSRISDATVGVGAITAATGIVLLLVAAFSSARISETDA</sequence>
<feature type="transmembrane region" description="Helical" evidence="2">
    <location>
        <begin position="392"/>
        <end position="413"/>
    </location>
</feature>
<feature type="transmembrane region" description="Helical" evidence="2">
    <location>
        <begin position="484"/>
        <end position="509"/>
    </location>
</feature>
<evidence type="ECO:0000256" key="1">
    <source>
        <dbReference type="SAM" id="MobiDB-lite"/>
    </source>
</evidence>
<feature type="transmembrane region" description="Helical" evidence="2">
    <location>
        <begin position="173"/>
        <end position="195"/>
    </location>
</feature>
<feature type="transmembrane region" description="Helical" evidence="2">
    <location>
        <begin position="326"/>
        <end position="346"/>
    </location>
</feature>
<dbReference type="EMBL" id="NOVD01000023">
    <property type="protein sequence ID" value="PCK24843.1"/>
    <property type="molecule type" value="Genomic_DNA"/>
</dbReference>
<organism evidence="3 4">
    <name type="scientific">Rhodococcus qingshengii</name>
    <dbReference type="NCBI Taxonomy" id="334542"/>
    <lineage>
        <taxon>Bacteria</taxon>
        <taxon>Bacillati</taxon>
        <taxon>Actinomycetota</taxon>
        <taxon>Actinomycetes</taxon>
        <taxon>Mycobacteriales</taxon>
        <taxon>Nocardiaceae</taxon>
        <taxon>Rhodococcus</taxon>
        <taxon>Rhodococcus erythropolis group</taxon>
    </lineage>
</organism>
<feature type="transmembrane region" description="Helical" evidence="2">
    <location>
        <begin position="62"/>
        <end position="83"/>
    </location>
</feature>
<feature type="transmembrane region" description="Helical" evidence="2">
    <location>
        <begin position="622"/>
        <end position="643"/>
    </location>
</feature>
<name>A0A2A5J5Q0_RHOSG</name>
<dbReference type="AlphaFoldDB" id="A0A2A5J5Q0"/>
<feature type="transmembrane region" description="Helical" evidence="2">
    <location>
        <begin position="569"/>
        <end position="587"/>
    </location>
</feature>
<comment type="caution">
    <text evidence="3">The sequence shown here is derived from an EMBL/GenBank/DDBJ whole genome shotgun (WGS) entry which is preliminary data.</text>
</comment>
<reference evidence="3 4" key="1">
    <citation type="submission" date="2017-07" db="EMBL/GenBank/DDBJ databases">
        <title>Draft sequence of Rhodococcus enclensis 23b-28.</title>
        <authorList>
            <person name="Besaury L."/>
            <person name="Sancelme M."/>
            <person name="Amato P."/>
            <person name="Lallement A."/>
            <person name="Delort A.-M."/>
        </authorList>
    </citation>
    <scope>NUCLEOTIDE SEQUENCE [LARGE SCALE GENOMIC DNA]</scope>
    <source>
        <strain evidence="3 4">23b-28</strain>
    </source>
</reference>
<feature type="region of interest" description="Disordered" evidence="1">
    <location>
        <begin position="32"/>
        <end position="55"/>
    </location>
</feature>
<accession>A0A2A5J5Q0</accession>
<evidence type="ECO:0000313" key="3">
    <source>
        <dbReference type="EMBL" id="PCK24843.1"/>
    </source>
</evidence>
<keyword evidence="2" id="KW-0472">Membrane</keyword>
<proteinExistence type="predicted"/>
<feature type="transmembrane region" description="Helical" evidence="2">
    <location>
        <begin position="458"/>
        <end position="478"/>
    </location>
</feature>
<keyword evidence="2" id="KW-1133">Transmembrane helix</keyword>
<dbReference type="Proteomes" id="UP000230886">
    <property type="component" value="Unassembled WGS sequence"/>
</dbReference>
<evidence type="ECO:0000256" key="2">
    <source>
        <dbReference type="SAM" id="Phobius"/>
    </source>
</evidence>
<feature type="transmembrane region" description="Helical" evidence="2">
    <location>
        <begin position="216"/>
        <end position="240"/>
    </location>
</feature>
<feature type="transmembrane region" description="Helical" evidence="2">
    <location>
        <begin position="425"/>
        <end position="446"/>
    </location>
</feature>
<feature type="transmembrane region" description="Helical" evidence="2">
    <location>
        <begin position="95"/>
        <end position="116"/>
    </location>
</feature>
<keyword evidence="2" id="KW-0812">Transmembrane</keyword>